<dbReference type="AlphaFoldDB" id="A0A8H2WBY2"/>
<gene>
    <name evidence="3" type="ORF">RDB_LOCUS7712</name>
</gene>
<feature type="region of interest" description="Disordered" evidence="2">
    <location>
        <begin position="1"/>
        <end position="57"/>
    </location>
</feature>
<organism evidence="3 4">
    <name type="scientific">Rhizoctonia solani</name>
    <dbReference type="NCBI Taxonomy" id="456999"/>
    <lineage>
        <taxon>Eukaryota</taxon>
        <taxon>Fungi</taxon>
        <taxon>Dikarya</taxon>
        <taxon>Basidiomycota</taxon>
        <taxon>Agaricomycotina</taxon>
        <taxon>Agaricomycetes</taxon>
        <taxon>Cantharellales</taxon>
        <taxon>Ceratobasidiaceae</taxon>
        <taxon>Rhizoctonia</taxon>
    </lineage>
</organism>
<dbReference type="EMBL" id="CAJMWT010000798">
    <property type="protein sequence ID" value="CAE6352709.1"/>
    <property type="molecule type" value="Genomic_DNA"/>
</dbReference>
<reference evidence="3" key="1">
    <citation type="submission" date="2021-01" db="EMBL/GenBank/DDBJ databases">
        <authorList>
            <person name="Kaushik A."/>
        </authorList>
    </citation>
    <scope>NUCLEOTIDE SEQUENCE</scope>
    <source>
        <strain evidence="3">AG2-2IIIB</strain>
    </source>
</reference>
<evidence type="ECO:0000256" key="1">
    <source>
        <dbReference type="SAM" id="Coils"/>
    </source>
</evidence>
<protein>
    <submittedName>
        <fullName evidence="3">Uncharacterized protein</fullName>
    </submittedName>
</protein>
<feature type="compositionally biased region" description="Polar residues" evidence="2">
    <location>
        <begin position="190"/>
        <end position="199"/>
    </location>
</feature>
<keyword evidence="1" id="KW-0175">Coiled coil</keyword>
<accession>A0A8H2WBY2</accession>
<sequence>MAKKKKSSLKPVARPIATTSIPKKVIEKPPEEIQESNEQKTETNENPNLPVDPKNPIEEYDMDRAETESLQLLVDQQQAKAEREALRVIKTLEQDSRTSKTLPRLDIDTSIRDRILELIRAVETVPKLIQEPEAKVLPRLAVTYGALRGLGLPENKIEECLKAISDVDVDSAIEWLVLNSDEGELDFDNRLNNGGSESLPSYGATDVPQPVPQPLPSAPTTKSTKTPARLATPAADISDSDSDASLEVDVNTKWARTKVQLHMLNFGKPKPSKLDPNDPKVQRLEARVRALESDYEFRKKHAEHSFQELKKVAEEEEVKRMLKAPRAIPLVEHADPPKEPKTVEKPSDPVSTGTDAIEQHSDSDEGGFFGHMLDEMPTEVTTTAGDIVRVHTLEFPKSWNQATPKSVLKDYLTKLDTYALVSYRPIGGVTRVARAAVQIRWRSKPGQEWIIPDACPTLSQAEEYAALYALHSLSAPVRAGFVGIRSTSVPVPMSSIGSLPPSARDLWKEFETRRKQEEDETNRRVWATLRAIVEPKLAPPGTYKANQSGKSITLVKQDVSLLTQPKAPLKEIPNLKRDFEARQASVHQRNESGPISAYKVVITIISNTRLVDWRSICNGVAVDQYILQLLANRCKEFSGG</sequence>
<evidence type="ECO:0000313" key="4">
    <source>
        <dbReference type="Proteomes" id="UP000663843"/>
    </source>
</evidence>
<evidence type="ECO:0000256" key="2">
    <source>
        <dbReference type="SAM" id="MobiDB-lite"/>
    </source>
</evidence>
<feature type="region of interest" description="Disordered" evidence="2">
    <location>
        <begin position="188"/>
        <end position="241"/>
    </location>
</feature>
<proteinExistence type="predicted"/>
<feature type="compositionally biased region" description="Basic and acidic residues" evidence="2">
    <location>
        <begin position="24"/>
        <end position="43"/>
    </location>
</feature>
<feature type="coiled-coil region" evidence="1">
    <location>
        <begin position="281"/>
        <end position="319"/>
    </location>
</feature>
<dbReference type="Proteomes" id="UP000663843">
    <property type="component" value="Unassembled WGS sequence"/>
</dbReference>
<comment type="caution">
    <text evidence="3">The sequence shown here is derived from an EMBL/GenBank/DDBJ whole genome shotgun (WGS) entry which is preliminary data.</text>
</comment>
<feature type="compositionally biased region" description="Low complexity" evidence="2">
    <location>
        <begin position="218"/>
        <end position="228"/>
    </location>
</feature>
<feature type="compositionally biased region" description="Basic and acidic residues" evidence="2">
    <location>
        <begin position="332"/>
        <end position="347"/>
    </location>
</feature>
<name>A0A8H2WBY2_9AGAM</name>
<evidence type="ECO:0000313" key="3">
    <source>
        <dbReference type="EMBL" id="CAE6352709.1"/>
    </source>
</evidence>
<feature type="region of interest" description="Disordered" evidence="2">
    <location>
        <begin position="332"/>
        <end position="365"/>
    </location>
</feature>